<dbReference type="Proteomes" id="UP000306113">
    <property type="component" value="Unassembled WGS sequence"/>
</dbReference>
<dbReference type="RefSeq" id="WP_136340679.1">
    <property type="nucleotide sequence ID" value="NZ_SSMD01000013.1"/>
</dbReference>
<proteinExistence type="predicted"/>
<name>A0A4S3M5C8_9RHOB</name>
<evidence type="ECO:0000313" key="1">
    <source>
        <dbReference type="EMBL" id="THD71276.1"/>
    </source>
</evidence>
<evidence type="ECO:0000313" key="2">
    <source>
        <dbReference type="Proteomes" id="UP000306113"/>
    </source>
</evidence>
<accession>A0A4S3M5C8</accession>
<gene>
    <name evidence="1" type="ORF">E7681_18150</name>
</gene>
<reference evidence="1 2" key="1">
    <citation type="submission" date="2019-04" db="EMBL/GenBank/DDBJ databases">
        <title>Draft genome sequence of Youngimonas vesicularis.</title>
        <authorList>
            <person name="Hameed A."/>
        </authorList>
    </citation>
    <scope>NUCLEOTIDE SEQUENCE [LARGE SCALE GENOMIC DNA]</scope>
    <source>
        <strain evidence="1 2">CC-AMW-E</strain>
    </source>
</reference>
<dbReference type="OrthoDB" id="8265479at2"/>
<dbReference type="EMBL" id="SSMD01000013">
    <property type="protein sequence ID" value="THD71276.1"/>
    <property type="molecule type" value="Genomic_DNA"/>
</dbReference>
<comment type="caution">
    <text evidence="1">The sequence shown here is derived from an EMBL/GenBank/DDBJ whole genome shotgun (WGS) entry which is preliminary data.</text>
</comment>
<sequence>MRIRSFSLELGERMEVSGLADGSVLRDQLGPRLWRGRVELHPAPFAQARAMAARLALLQEPGRSFLAWPVDQAGPARDPKGTLLGAAAPQIASLAPDARELSLSGLPAGYELSCGDGLSFLYGSDPVRHAFHRIVTGSVVADGTGATSEFEVVPSLRAGAAIGAPVTLLRPAFKAVLLPGTVTAGSSERMRTGGASFEFIQTLR</sequence>
<keyword evidence="2" id="KW-1185">Reference proteome</keyword>
<organism evidence="1 2">
    <name type="scientific">Thalassobius vesicularis</name>
    <dbReference type="NCBI Taxonomy" id="1294297"/>
    <lineage>
        <taxon>Bacteria</taxon>
        <taxon>Pseudomonadati</taxon>
        <taxon>Pseudomonadota</taxon>
        <taxon>Alphaproteobacteria</taxon>
        <taxon>Rhodobacterales</taxon>
        <taxon>Roseobacteraceae</taxon>
        <taxon>Thalassovita</taxon>
    </lineage>
</organism>
<protein>
    <submittedName>
        <fullName evidence="1">Uncharacterized protein</fullName>
    </submittedName>
</protein>
<dbReference type="AlphaFoldDB" id="A0A4S3M5C8"/>